<evidence type="ECO:0000313" key="4">
    <source>
        <dbReference type="Proteomes" id="UP000003160"/>
    </source>
</evidence>
<feature type="transmembrane region" description="Helical" evidence="2">
    <location>
        <begin position="57"/>
        <end position="75"/>
    </location>
</feature>
<organism evidence="3 4">
    <name type="scientific">Hallella bergensis DSM 17361</name>
    <dbReference type="NCBI Taxonomy" id="585502"/>
    <lineage>
        <taxon>Bacteria</taxon>
        <taxon>Pseudomonadati</taxon>
        <taxon>Bacteroidota</taxon>
        <taxon>Bacteroidia</taxon>
        <taxon>Bacteroidales</taxon>
        <taxon>Prevotellaceae</taxon>
        <taxon>Hallella</taxon>
    </lineage>
</organism>
<dbReference type="EMBL" id="ACKS01000066">
    <property type="protein sequence ID" value="EFA44073.1"/>
    <property type="molecule type" value="Genomic_DNA"/>
</dbReference>
<sequence>MIYCDERKERIDQLKRRVKEEMAKSPELEETDRRRNLRFEGYRQEWRGRRGEKSYKVWGTSLLLLVLLILVMLWIL</sequence>
<gene>
    <name evidence="3" type="ORF">HMPREF0645_1509</name>
</gene>
<evidence type="ECO:0000256" key="2">
    <source>
        <dbReference type="SAM" id="Phobius"/>
    </source>
</evidence>
<dbReference type="HOGENOM" id="CLU_2651389_0_0_10"/>
<keyword evidence="4" id="KW-1185">Reference proteome</keyword>
<feature type="coiled-coil region" evidence="1">
    <location>
        <begin position="4"/>
        <end position="31"/>
    </location>
</feature>
<evidence type="ECO:0000256" key="1">
    <source>
        <dbReference type="SAM" id="Coils"/>
    </source>
</evidence>
<keyword evidence="2" id="KW-0472">Membrane</keyword>
<keyword evidence="1" id="KW-0175">Coiled coil</keyword>
<keyword evidence="2" id="KW-0812">Transmembrane</keyword>
<keyword evidence="2" id="KW-1133">Transmembrane helix</keyword>
<protein>
    <submittedName>
        <fullName evidence="3">Uncharacterized protein</fullName>
    </submittedName>
</protein>
<proteinExistence type="predicted"/>
<name>D1PX24_9BACT</name>
<evidence type="ECO:0000313" key="3">
    <source>
        <dbReference type="EMBL" id="EFA44073.1"/>
    </source>
</evidence>
<accession>D1PX24</accession>
<reference evidence="3 4" key="1">
    <citation type="submission" date="2009-10" db="EMBL/GenBank/DDBJ databases">
        <authorList>
            <person name="Qin X."/>
            <person name="Bachman B."/>
            <person name="Battles P."/>
            <person name="Bell A."/>
            <person name="Bess C."/>
            <person name="Bickham C."/>
            <person name="Chaboub L."/>
            <person name="Chen D."/>
            <person name="Coyle M."/>
            <person name="Deiros D.R."/>
            <person name="Dinh H."/>
            <person name="Forbes L."/>
            <person name="Fowler G."/>
            <person name="Francisco L."/>
            <person name="Fu Q."/>
            <person name="Gubbala S."/>
            <person name="Hale W."/>
            <person name="Han Y."/>
            <person name="Hemphill L."/>
            <person name="Highlander S.K."/>
            <person name="Hirani K."/>
            <person name="Hogues M."/>
            <person name="Jackson L."/>
            <person name="Jakkamsetti A."/>
            <person name="Javaid M."/>
            <person name="Jiang H."/>
            <person name="Korchina V."/>
            <person name="Kovar C."/>
            <person name="Lara F."/>
            <person name="Lee S."/>
            <person name="Mata R."/>
            <person name="Mathew T."/>
            <person name="Moen C."/>
            <person name="Morales K."/>
            <person name="Munidasa M."/>
            <person name="Nazareth L."/>
            <person name="Ngo R."/>
            <person name="Nguyen L."/>
            <person name="Okwuonu G."/>
            <person name="Ongeri F."/>
            <person name="Patil S."/>
            <person name="Petrosino J."/>
            <person name="Pham C."/>
            <person name="Pham P."/>
            <person name="Pu L.-L."/>
            <person name="Puazo M."/>
            <person name="Raj R."/>
            <person name="Reid J."/>
            <person name="Rouhana J."/>
            <person name="Saada N."/>
            <person name="Shang Y."/>
            <person name="Simmons D."/>
            <person name="Thornton R."/>
            <person name="Warren J."/>
            <person name="Weissenberger G."/>
            <person name="Zhang J."/>
            <person name="Zhang L."/>
            <person name="Zhou C."/>
            <person name="Zhu D."/>
            <person name="Muzny D."/>
            <person name="Worley K."/>
            <person name="Gibbs R."/>
        </authorList>
    </citation>
    <scope>NUCLEOTIDE SEQUENCE [LARGE SCALE GENOMIC DNA]</scope>
    <source>
        <strain evidence="3 4">DSM 17361</strain>
    </source>
</reference>
<dbReference type="Proteomes" id="UP000003160">
    <property type="component" value="Unassembled WGS sequence"/>
</dbReference>
<dbReference type="AlphaFoldDB" id="D1PX24"/>
<comment type="caution">
    <text evidence="3">The sequence shown here is derived from an EMBL/GenBank/DDBJ whole genome shotgun (WGS) entry which is preliminary data.</text>
</comment>